<gene>
    <name evidence="5" type="ORF">EL26_18470</name>
</gene>
<sequence length="142" mass="16132">MDTPIGFLISQTFRKITQLLTMRLREHDITPEQWSVLFRVCETDGLNQKELAMRAAKDQPTTARILDALGKKGLIEKQPSPTDRRAFLVHATAKGQALMERTIPLEAQAIQDSVEGLDAGQLDLLRQMLGQMIRNVERYEKD</sequence>
<evidence type="ECO:0000313" key="6">
    <source>
        <dbReference type="Proteomes" id="UP000027931"/>
    </source>
</evidence>
<dbReference type="OrthoDB" id="2314798at2"/>
<dbReference type="GO" id="GO:0003700">
    <property type="term" value="F:DNA-binding transcription factor activity"/>
    <property type="evidence" value="ECO:0007669"/>
    <property type="project" value="InterPro"/>
</dbReference>
<dbReference type="STRING" id="1157490.EL26_18470"/>
<dbReference type="eggNOG" id="COG1846">
    <property type="taxonomic scope" value="Bacteria"/>
</dbReference>
<dbReference type="RefSeq" id="WP_038091879.1">
    <property type="nucleotide sequence ID" value="NZ_JMIR01000031.1"/>
</dbReference>
<feature type="domain" description="HTH marR-type" evidence="4">
    <location>
        <begin position="2"/>
        <end position="134"/>
    </location>
</feature>
<dbReference type="InterPro" id="IPR036388">
    <property type="entry name" value="WH-like_DNA-bd_sf"/>
</dbReference>
<dbReference type="PANTHER" id="PTHR42756">
    <property type="entry name" value="TRANSCRIPTIONAL REGULATOR, MARR"/>
    <property type="match status" value="1"/>
</dbReference>
<keyword evidence="6" id="KW-1185">Reference proteome</keyword>
<dbReference type="PROSITE" id="PS50995">
    <property type="entry name" value="HTH_MARR_2"/>
    <property type="match status" value="1"/>
</dbReference>
<dbReference type="InterPro" id="IPR036390">
    <property type="entry name" value="WH_DNA-bd_sf"/>
</dbReference>
<evidence type="ECO:0000313" key="5">
    <source>
        <dbReference type="EMBL" id="KEO81827.1"/>
    </source>
</evidence>
<dbReference type="GO" id="GO:0003677">
    <property type="term" value="F:DNA binding"/>
    <property type="evidence" value="ECO:0007669"/>
    <property type="project" value="UniProtKB-KW"/>
</dbReference>
<keyword evidence="2" id="KW-0238">DNA-binding</keyword>
<proteinExistence type="predicted"/>
<accession>A0A074M740</accession>
<keyword evidence="1" id="KW-0805">Transcription regulation</keyword>
<comment type="caution">
    <text evidence="5">The sequence shown here is derived from an EMBL/GenBank/DDBJ whole genome shotgun (WGS) entry which is preliminary data.</text>
</comment>
<dbReference type="Gene3D" id="1.10.10.10">
    <property type="entry name" value="Winged helix-like DNA-binding domain superfamily/Winged helix DNA-binding domain"/>
    <property type="match status" value="1"/>
</dbReference>
<dbReference type="PRINTS" id="PR00598">
    <property type="entry name" value="HTHMARR"/>
</dbReference>
<dbReference type="Pfam" id="PF01047">
    <property type="entry name" value="MarR"/>
    <property type="match status" value="1"/>
</dbReference>
<protein>
    <submittedName>
        <fullName evidence="5">Transcriptional regulator</fullName>
    </submittedName>
</protein>
<reference evidence="5 6" key="1">
    <citation type="journal article" date="2013" name="Int. J. Syst. Evol. Microbiol.">
        <title>Tumebacillus flagellatus sp. nov., an alpha-amylase/pullulanase-producing bacterium isolated from cassava wastewater.</title>
        <authorList>
            <person name="Wang Q."/>
            <person name="Xie N."/>
            <person name="Qin Y."/>
            <person name="Shen N."/>
            <person name="Zhu J."/>
            <person name="Mi H."/>
            <person name="Huang R."/>
        </authorList>
    </citation>
    <scope>NUCLEOTIDE SEQUENCE [LARGE SCALE GENOMIC DNA]</scope>
    <source>
        <strain evidence="5 6">GST4</strain>
    </source>
</reference>
<organism evidence="5 6">
    <name type="scientific">Tumebacillus flagellatus</name>
    <dbReference type="NCBI Taxonomy" id="1157490"/>
    <lineage>
        <taxon>Bacteria</taxon>
        <taxon>Bacillati</taxon>
        <taxon>Bacillota</taxon>
        <taxon>Bacilli</taxon>
        <taxon>Bacillales</taxon>
        <taxon>Alicyclobacillaceae</taxon>
        <taxon>Tumebacillus</taxon>
    </lineage>
</organism>
<dbReference type="SMART" id="SM00347">
    <property type="entry name" value="HTH_MARR"/>
    <property type="match status" value="1"/>
</dbReference>
<name>A0A074M740_9BACL</name>
<dbReference type="AlphaFoldDB" id="A0A074M740"/>
<evidence type="ECO:0000256" key="2">
    <source>
        <dbReference type="ARBA" id="ARBA00023125"/>
    </source>
</evidence>
<evidence type="ECO:0000256" key="1">
    <source>
        <dbReference type="ARBA" id="ARBA00023015"/>
    </source>
</evidence>
<evidence type="ECO:0000256" key="3">
    <source>
        <dbReference type="ARBA" id="ARBA00023163"/>
    </source>
</evidence>
<dbReference type="Proteomes" id="UP000027931">
    <property type="component" value="Unassembled WGS sequence"/>
</dbReference>
<dbReference type="InterPro" id="IPR000835">
    <property type="entry name" value="HTH_MarR-typ"/>
</dbReference>
<keyword evidence="3" id="KW-0804">Transcription</keyword>
<dbReference type="SUPFAM" id="SSF46785">
    <property type="entry name" value="Winged helix' DNA-binding domain"/>
    <property type="match status" value="1"/>
</dbReference>
<dbReference type="EMBL" id="JMIR01000031">
    <property type="protein sequence ID" value="KEO81827.1"/>
    <property type="molecule type" value="Genomic_DNA"/>
</dbReference>
<dbReference type="PANTHER" id="PTHR42756:SF1">
    <property type="entry name" value="TRANSCRIPTIONAL REPRESSOR OF EMRAB OPERON"/>
    <property type="match status" value="1"/>
</dbReference>
<evidence type="ECO:0000259" key="4">
    <source>
        <dbReference type="PROSITE" id="PS50995"/>
    </source>
</evidence>